<protein>
    <submittedName>
        <fullName evidence="1">Uncharacterized protein</fullName>
    </submittedName>
</protein>
<sequence>HCHAYFTLVVFIQHGKGFGNHLRRNAVGDAIGKHRNCRFVDDVVGSSI</sequence>
<name>A0A392TLH8_9FABA</name>
<feature type="non-terminal residue" evidence="1">
    <location>
        <position position="1"/>
    </location>
</feature>
<comment type="caution">
    <text evidence="1">The sequence shown here is derived from an EMBL/GenBank/DDBJ whole genome shotgun (WGS) entry which is preliminary data.</text>
</comment>
<dbReference type="AlphaFoldDB" id="A0A392TLH8"/>
<evidence type="ECO:0000313" key="2">
    <source>
        <dbReference type="Proteomes" id="UP000265520"/>
    </source>
</evidence>
<evidence type="ECO:0000313" key="1">
    <source>
        <dbReference type="EMBL" id="MCI62003.1"/>
    </source>
</evidence>
<keyword evidence="2" id="KW-1185">Reference proteome</keyword>
<accession>A0A392TLH8</accession>
<reference evidence="1 2" key="1">
    <citation type="journal article" date="2018" name="Front. Plant Sci.">
        <title>Red Clover (Trifolium pratense) and Zigzag Clover (T. medium) - A Picture of Genomic Similarities and Differences.</title>
        <authorList>
            <person name="Dluhosova J."/>
            <person name="Istvanek J."/>
            <person name="Nedelnik J."/>
            <person name="Repkova J."/>
        </authorList>
    </citation>
    <scope>NUCLEOTIDE SEQUENCE [LARGE SCALE GENOMIC DNA]</scope>
    <source>
        <strain evidence="2">cv. 10/8</strain>
        <tissue evidence="1">Leaf</tissue>
    </source>
</reference>
<dbReference type="Proteomes" id="UP000265520">
    <property type="component" value="Unassembled WGS sequence"/>
</dbReference>
<proteinExistence type="predicted"/>
<dbReference type="EMBL" id="LXQA010610671">
    <property type="protein sequence ID" value="MCI62003.1"/>
    <property type="molecule type" value="Genomic_DNA"/>
</dbReference>
<organism evidence="1 2">
    <name type="scientific">Trifolium medium</name>
    <dbReference type="NCBI Taxonomy" id="97028"/>
    <lineage>
        <taxon>Eukaryota</taxon>
        <taxon>Viridiplantae</taxon>
        <taxon>Streptophyta</taxon>
        <taxon>Embryophyta</taxon>
        <taxon>Tracheophyta</taxon>
        <taxon>Spermatophyta</taxon>
        <taxon>Magnoliopsida</taxon>
        <taxon>eudicotyledons</taxon>
        <taxon>Gunneridae</taxon>
        <taxon>Pentapetalae</taxon>
        <taxon>rosids</taxon>
        <taxon>fabids</taxon>
        <taxon>Fabales</taxon>
        <taxon>Fabaceae</taxon>
        <taxon>Papilionoideae</taxon>
        <taxon>50 kb inversion clade</taxon>
        <taxon>NPAAA clade</taxon>
        <taxon>Hologalegina</taxon>
        <taxon>IRL clade</taxon>
        <taxon>Trifolieae</taxon>
        <taxon>Trifolium</taxon>
    </lineage>
</organism>